<dbReference type="Proteomes" id="UP000515561">
    <property type="component" value="Chromosome"/>
</dbReference>
<protein>
    <submittedName>
        <fullName evidence="1">Uncharacterized protein</fullName>
    </submittedName>
</protein>
<dbReference type="AlphaFoldDB" id="A0A6S6QQY5"/>
<name>A0A6S6QQY5_9FIRM</name>
<sequence length="132" mass="14996">MRRTIINIMSTTGITLVLLSFIGMLSGAKVICISSVFQSLAANIVIHLGYLLTRKFESKYIVVETALDIGYAIIVLISFGCIFHWYTSTPLWMLIIMSILIYIVGLLLNIFRIRKEIDTINTLLKRRNTKPN</sequence>
<evidence type="ECO:0000313" key="2">
    <source>
        <dbReference type="Proteomes" id="UP000515561"/>
    </source>
</evidence>
<dbReference type="EMBL" id="AP023367">
    <property type="protein sequence ID" value="BCJ93743.1"/>
    <property type="molecule type" value="Genomic_DNA"/>
</dbReference>
<reference evidence="1 2" key="1">
    <citation type="journal article" date="2016" name="Int. J. Syst. Evol. Microbiol.">
        <title>Descriptions of Anaerotaenia torta gen. nov., sp. nov. and Anaerocolumna cellulosilytica gen. nov., sp. nov. isolated from a methanogenic reactor of cattle waste.</title>
        <authorList>
            <person name="Uek A."/>
            <person name="Ohtaki Y."/>
            <person name="Kaku N."/>
            <person name="Ueki K."/>
        </authorList>
    </citation>
    <scope>NUCLEOTIDE SEQUENCE [LARGE SCALE GENOMIC DNA]</scope>
    <source>
        <strain evidence="1 2">SN021</strain>
    </source>
</reference>
<organism evidence="1 2">
    <name type="scientific">Anaerocolumna cellulosilytica</name>
    <dbReference type="NCBI Taxonomy" id="433286"/>
    <lineage>
        <taxon>Bacteria</taxon>
        <taxon>Bacillati</taxon>
        <taxon>Bacillota</taxon>
        <taxon>Clostridia</taxon>
        <taxon>Lachnospirales</taxon>
        <taxon>Lachnospiraceae</taxon>
        <taxon>Anaerocolumna</taxon>
    </lineage>
</organism>
<accession>A0A6S6QQY5</accession>
<proteinExistence type="predicted"/>
<keyword evidence="2" id="KW-1185">Reference proteome</keyword>
<dbReference type="KEGG" id="acel:acsn021_13120"/>
<gene>
    <name evidence="1" type="ORF">acsn021_13120</name>
</gene>
<dbReference type="RefSeq" id="WP_184092866.1">
    <property type="nucleotide sequence ID" value="NZ_AP023367.1"/>
</dbReference>
<evidence type="ECO:0000313" key="1">
    <source>
        <dbReference type="EMBL" id="BCJ93743.1"/>
    </source>
</evidence>